<accession>J3S9P0</accession>
<name>J3S9P0_CROAD</name>
<evidence type="ECO:0000313" key="1">
    <source>
        <dbReference type="EMBL" id="AFJ51648.1"/>
    </source>
</evidence>
<sequence length="656" mass="74719">MDKSYKKRKISEENRKFKDTWADSFAFTTDKTGLPVCLICGKKLANNKKSNVARHFQKKHTAFAEKYPDGDERKKAISELMQMVDLSKNHFKECVKSANSTTYASFVAAQEIVRHGKPFTDGEYIKESFIKISEHLFSDFKNKSELVQKIRDMPLSAKTVKDRTIKMSENITRLQINDINSAVAYSIACDASKDKGDIEQIALFCRYVNSVGPQEEMIELIPLKGQTRGEDICEAVLDYLRANEINTTHLVSVATDGAPSMTGAQKGFVALLQKSLGRTLLTFHCILHQEALCAQTFPPECIEVMNVVIQIVNKIMAQGLNHRQFCLLLEEMESTYPDLLLHDKVRWLSRGKVLKCFVACLEEVKTYLGSKGLTFPELEQPEWLEKLHFMVDMTAHLNTLNTTLQGKGGTALHMLEEVLAFERKLTVFARDLQRGTLSHFPCLKEFKRGHDMVNSEYLQSAIIAMQTSFGKRFCEFREEKNTLSFPITPLTIDPSALNMTVFPGVSQPDLEMELADIADKDIWVSKFQRLADNLEDVARQKASLAQNHKWSDIENLPKQDKLIFKTWDTIPNTYMNMKKYAFGVLSIFGSTYLCEQVFSNLNYIQNKYCSHLKDNSLQSCLKLKVTSYSPDVQMLCADVEMQTSHQPADCTLQYMQ</sequence>
<dbReference type="EMBL" id="JU176125">
    <property type="protein sequence ID" value="AFJ51648.1"/>
    <property type="molecule type" value="mRNA"/>
</dbReference>
<reference evidence="1" key="1">
    <citation type="journal article" date="2012" name="BMC Genomics">
        <title>The venom-gland transcriptome of the eastern diamondback rattlesnake (Crotalus adamanteus).</title>
        <authorList>
            <person name="Rokyta D.R."/>
            <person name="Lemmon A.R."/>
            <person name="Margres M.J."/>
            <person name="Aronow K."/>
        </authorList>
    </citation>
    <scope>NUCLEOTIDE SEQUENCE</scope>
    <source>
        <tissue evidence="1">Venom gland</tissue>
    </source>
</reference>
<proteinExistence type="evidence at transcript level"/>
<dbReference type="SUPFAM" id="SSF53098">
    <property type="entry name" value="Ribonuclease H-like"/>
    <property type="match status" value="1"/>
</dbReference>
<dbReference type="PANTHER" id="PTHR45913:SF10">
    <property type="entry name" value="DUF4371 DOMAIN-CONTAINING PROTEIN"/>
    <property type="match status" value="1"/>
</dbReference>
<organism evidence="1">
    <name type="scientific">Crotalus adamanteus</name>
    <name type="common">Eastern diamondback rattlesnake</name>
    <dbReference type="NCBI Taxonomy" id="8729"/>
    <lineage>
        <taxon>Eukaryota</taxon>
        <taxon>Metazoa</taxon>
        <taxon>Chordata</taxon>
        <taxon>Craniata</taxon>
        <taxon>Vertebrata</taxon>
        <taxon>Euteleostomi</taxon>
        <taxon>Lepidosauria</taxon>
        <taxon>Squamata</taxon>
        <taxon>Bifurcata</taxon>
        <taxon>Unidentata</taxon>
        <taxon>Episquamata</taxon>
        <taxon>Toxicofera</taxon>
        <taxon>Serpentes</taxon>
        <taxon>Colubroidea</taxon>
        <taxon>Viperidae</taxon>
        <taxon>Crotalinae</taxon>
        <taxon>Crotalus</taxon>
    </lineage>
</organism>
<protein>
    <submittedName>
        <fullName evidence="1">General transcription factor II-I repeat domain-containing protein 2-like</fullName>
    </submittedName>
</protein>
<dbReference type="AlphaFoldDB" id="J3S9P0"/>
<dbReference type="InterPro" id="IPR012337">
    <property type="entry name" value="RNaseH-like_sf"/>
</dbReference>
<dbReference type="PANTHER" id="PTHR45913">
    <property type="entry name" value="EPM2A-INTERACTING PROTEIN 1"/>
    <property type="match status" value="1"/>
</dbReference>